<dbReference type="EMBL" id="JAPWTJ010000439">
    <property type="protein sequence ID" value="KAJ8978428.1"/>
    <property type="molecule type" value="Genomic_DNA"/>
</dbReference>
<accession>A0ABQ9JLD1</accession>
<comment type="similarity">
    <text evidence="1">Belongs to the UPF0728 family.</text>
</comment>
<evidence type="ECO:0000256" key="1">
    <source>
        <dbReference type="ARBA" id="ARBA00009973"/>
    </source>
</evidence>
<proteinExistence type="inferred from homology"/>
<evidence type="ECO:0000313" key="2">
    <source>
        <dbReference type="EMBL" id="KAJ8978428.1"/>
    </source>
</evidence>
<dbReference type="Pfam" id="PF15092">
    <property type="entry name" value="UPF0728"/>
    <property type="match status" value="1"/>
</dbReference>
<gene>
    <name evidence="2" type="ORF">NQ317_019666</name>
</gene>
<keyword evidence="3" id="KW-1185">Reference proteome</keyword>
<name>A0ABQ9JLD1_9CUCU</name>
<dbReference type="Proteomes" id="UP001162164">
    <property type="component" value="Unassembled WGS sequence"/>
</dbReference>
<evidence type="ECO:0000313" key="3">
    <source>
        <dbReference type="Proteomes" id="UP001162164"/>
    </source>
</evidence>
<sequence>MCFLKILYGPYEAHGLIKHRFQKLRGLYECLSKLGYEIELIQINLLNRLSIEMADRIIYRCNIRYLSFNMDCNDDNICERAVFAIEEAKSRMLTDKNIPKYFPISKGRRHIAKMNLLSAQEIISEATLWHEFPHKWNAT</sequence>
<protein>
    <submittedName>
        <fullName evidence="2">Uncharacterized protein</fullName>
    </submittedName>
</protein>
<reference evidence="2" key="1">
    <citation type="journal article" date="2023" name="Insect Mol. Biol.">
        <title>Genome sequencing provides insights into the evolution of gene families encoding plant cell wall-degrading enzymes in longhorned beetles.</title>
        <authorList>
            <person name="Shin N.R."/>
            <person name="Okamura Y."/>
            <person name="Kirsch R."/>
            <person name="Pauchet Y."/>
        </authorList>
    </citation>
    <scope>NUCLEOTIDE SEQUENCE</scope>
    <source>
        <strain evidence="2">MMC_N1</strain>
    </source>
</reference>
<dbReference type="PANTHER" id="PTHR28448">
    <property type="entry name" value="UPF0728 PROTEIN C10ORF53"/>
    <property type="match status" value="1"/>
</dbReference>
<dbReference type="PANTHER" id="PTHR28448:SF1">
    <property type="entry name" value="UPF0728 PROTEIN C10ORF53"/>
    <property type="match status" value="1"/>
</dbReference>
<dbReference type="InterPro" id="IPR027885">
    <property type="entry name" value="UPF0728"/>
</dbReference>
<organism evidence="2 3">
    <name type="scientific">Molorchus minor</name>
    <dbReference type="NCBI Taxonomy" id="1323400"/>
    <lineage>
        <taxon>Eukaryota</taxon>
        <taxon>Metazoa</taxon>
        <taxon>Ecdysozoa</taxon>
        <taxon>Arthropoda</taxon>
        <taxon>Hexapoda</taxon>
        <taxon>Insecta</taxon>
        <taxon>Pterygota</taxon>
        <taxon>Neoptera</taxon>
        <taxon>Endopterygota</taxon>
        <taxon>Coleoptera</taxon>
        <taxon>Polyphaga</taxon>
        <taxon>Cucujiformia</taxon>
        <taxon>Chrysomeloidea</taxon>
        <taxon>Cerambycidae</taxon>
        <taxon>Lamiinae</taxon>
        <taxon>Monochamini</taxon>
        <taxon>Molorchus</taxon>
    </lineage>
</organism>
<comment type="caution">
    <text evidence="2">The sequence shown here is derived from an EMBL/GenBank/DDBJ whole genome shotgun (WGS) entry which is preliminary data.</text>
</comment>